<dbReference type="KEGG" id="gog:C1280_00965"/>
<name>A0A2Z3GT89_9BACT</name>
<proteinExistence type="inferred from homology"/>
<protein>
    <submittedName>
        <fullName evidence="9">S41 family peptidase</fullName>
    </submittedName>
</protein>
<keyword evidence="4 5" id="KW-0720">Serine protease</keyword>
<dbReference type="GO" id="GO:0004175">
    <property type="term" value="F:endopeptidase activity"/>
    <property type="evidence" value="ECO:0007669"/>
    <property type="project" value="TreeGrafter"/>
</dbReference>
<dbReference type="InterPro" id="IPR029045">
    <property type="entry name" value="ClpP/crotonase-like_dom_sf"/>
</dbReference>
<dbReference type="Gene3D" id="3.90.226.10">
    <property type="entry name" value="2-enoyl-CoA Hydratase, Chain A, domain 1"/>
    <property type="match status" value="1"/>
</dbReference>
<feature type="compositionally biased region" description="Basic and acidic residues" evidence="6">
    <location>
        <begin position="431"/>
        <end position="442"/>
    </location>
</feature>
<evidence type="ECO:0000313" key="9">
    <source>
        <dbReference type="EMBL" id="AWM35731.1"/>
    </source>
</evidence>
<dbReference type="InterPro" id="IPR005151">
    <property type="entry name" value="Tail-specific_protease"/>
</dbReference>
<reference evidence="9 10" key="1">
    <citation type="submission" date="2018-01" db="EMBL/GenBank/DDBJ databases">
        <title>G. obscuriglobus.</title>
        <authorList>
            <person name="Franke J."/>
            <person name="Blomberg W."/>
            <person name="Selmecki A."/>
        </authorList>
    </citation>
    <scope>NUCLEOTIDE SEQUENCE [LARGE SCALE GENOMIC DNA]</scope>
    <source>
        <strain evidence="9 10">DSM 5831</strain>
    </source>
</reference>
<evidence type="ECO:0000256" key="6">
    <source>
        <dbReference type="SAM" id="MobiDB-lite"/>
    </source>
</evidence>
<dbReference type="EMBL" id="CP025958">
    <property type="protein sequence ID" value="AWM35731.1"/>
    <property type="molecule type" value="Genomic_DNA"/>
</dbReference>
<dbReference type="SMART" id="SM00228">
    <property type="entry name" value="PDZ"/>
    <property type="match status" value="1"/>
</dbReference>
<dbReference type="Gene3D" id="3.30.750.44">
    <property type="match status" value="1"/>
</dbReference>
<gene>
    <name evidence="9" type="ORF">C1280_00965</name>
</gene>
<dbReference type="GO" id="GO:0030288">
    <property type="term" value="C:outer membrane-bounded periplasmic space"/>
    <property type="evidence" value="ECO:0007669"/>
    <property type="project" value="TreeGrafter"/>
</dbReference>
<evidence type="ECO:0000313" key="10">
    <source>
        <dbReference type="Proteomes" id="UP000245802"/>
    </source>
</evidence>
<accession>A0A2Z3GT89</accession>
<dbReference type="InterPro" id="IPR004447">
    <property type="entry name" value="Peptidase_S41A"/>
</dbReference>
<dbReference type="Gene3D" id="2.30.42.10">
    <property type="match status" value="1"/>
</dbReference>
<dbReference type="InterPro" id="IPR041489">
    <property type="entry name" value="PDZ_6"/>
</dbReference>
<dbReference type="SUPFAM" id="SSF50156">
    <property type="entry name" value="PDZ domain-like"/>
    <property type="match status" value="1"/>
</dbReference>
<dbReference type="GO" id="GO:0007165">
    <property type="term" value="P:signal transduction"/>
    <property type="evidence" value="ECO:0007669"/>
    <property type="project" value="TreeGrafter"/>
</dbReference>
<evidence type="ECO:0000256" key="5">
    <source>
        <dbReference type="RuleBase" id="RU004404"/>
    </source>
</evidence>
<evidence type="ECO:0000259" key="8">
    <source>
        <dbReference type="SMART" id="SM00245"/>
    </source>
</evidence>
<sequence>MPLRNLAWLVAVPAIIALGLAISYSAPAPDKDYRLVRQVVDVIAEVDANFYRELSDDERQQFVEDMINGGLRKLDPHSEYLNAEHLKRFETDAQGSFGGVGIVLTIDPETKFLKVDHPMPGTPAYDAGIIADDLIVKVGDKSTEGITVPDARKLITGEPDTSVTLTTRRAGRNPAEQQVTLKRAQVAQHPVSGVRRRADDPQKWEWFADKPGGIGYIRVSGFSELTTKEIKAAVEEIERDGGKAIVLDLRENPGGLLSEAVSVSDLFLTEGKIVSTRDRRSKERTFEAKKDGTMFLPAEQKPIAVLVNDGSASASEIVAAALQDNKRAVVIGERSFGKGSVQKLLRLPGDPPSAVKLTTETYWRPSGANIDRIRASKDAPDQWGVRPDIEVPTTKEDKLRAEVEQLKRQWVAGKPDVVGPKPPAAPNPKGIDGKPIVDDSKPYTDQPLNKALEVLRNKLRGVGTAPAPARRLPERVLG</sequence>
<keyword evidence="2 5" id="KW-0645">Protease</keyword>
<feature type="region of interest" description="Disordered" evidence="6">
    <location>
        <begin position="412"/>
        <end position="445"/>
    </location>
</feature>
<dbReference type="PANTHER" id="PTHR32060">
    <property type="entry name" value="TAIL-SPECIFIC PROTEASE"/>
    <property type="match status" value="1"/>
</dbReference>
<comment type="similarity">
    <text evidence="1 5">Belongs to the peptidase S41A family.</text>
</comment>
<dbReference type="CDD" id="cd06782">
    <property type="entry name" value="cpPDZ_CPP-like"/>
    <property type="match status" value="1"/>
</dbReference>
<dbReference type="Proteomes" id="UP000245802">
    <property type="component" value="Chromosome"/>
</dbReference>
<keyword evidence="10" id="KW-1185">Reference proteome</keyword>
<dbReference type="AlphaFoldDB" id="A0A2Z3GT89"/>
<feature type="domain" description="Tail specific protease" evidence="8">
    <location>
        <begin position="174"/>
        <end position="392"/>
    </location>
</feature>
<evidence type="ECO:0000259" key="7">
    <source>
        <dbReference type="SMART" id="SM00228"/>
    </source>
</evidence>
<dbReference type="Pfam" id="PF03572">
    <property type="entry name" value="Peptidase_S41"/>
    <property type="match status" value="1"/>
</dbReference>
<organism evidence="9 10">
    <name type="scientific">Gemmata obscuriglobus</name>
    <dbReference type="NCBI Taxonomy" id="114"/>
    <lineage>
        <taxon>Bacteria</taxon>
        <taxon>Pseudomonadati</taxon>
        <taxon>Planctomycetota</taxon>
        <taxon>Planctomycetia</taxon>
        <taxon>Gemmatales</taxon>
        <taxon>Gemmataceae</taxon>
        <taxon>Gemmata</taxon>
    </lineage>
</organism>
<feature type="domain" description="PDZ" evidence="7">
    <location>
        <begin position="98"/>
        <end position="171"/>
    </location>
</feature>
<dbReference type="GO" id="GO:0006508">
    <property type="term" value="P:proteolysis"/>
    <property type="evidence" value="ECO:0007669"/>
    <property type="project" value="UniProtKB-KW"/>
</dbReference>
<dbReference type="NCBIfam" id="TIGR00225">
    <property type="entry name" value="prc"/>
    <property type="match status" value="1"/>
</dbReference>
<keyword evidence="3 5" id="KW-0378">Hydrolase</keyword>
<dbReference type="PANTHER" id="PTHR32060:SF30">
    <property type="entry name" value="CARBOXY-TERMINAL PROCESSING PROTEASE CTPA"/>
    <property type="match status" value="1"/>
</dbReference>
<dbReference type="RefSeq" id="WP_010052005.1">
    <property type="nucleotide sequence ID" value="NZ_CP025958.1"/>
</dbReference>
<evidence type="ECO:0000256" key="1">
    <source>
        <dbReference type="ARBA" id="ARBA00009179"/>
    </source>
</evidence>
<dbReference type="InterPro" id="IPR001478">
    <property type="entry name" value="PDZ"/>
</dbReference>
<dbReference type="GO" id="GO:0008236">
    <property type="term" value="F:serine-type peptidase activity"/>
    <property type="evidence" value="ECO:0007669"/>
    <property type="project" value="UniProtKB-KW"/>
</dbReference>
<evidence type="ECO:0000256" key="2">
    <source>
        <dbReference type="ARBA" id="ARBA00022670"/>
    </source>
</evidence>
<dbReference type="Pfam" id="PF17820">
    <property type="entry name" value="PDZ_6"/>
    <property type="match status" value="1"/>
</dbReference>
<dbReference type="InterPro" id="IPR036034">
    <property type="entry name" value="PDZ_sf"/>
</dbReference>
<dbReference type="SUPFAM" id="SSF52096">
    <property type="entry name" value="ClpP/crotonase"/>
    <property type="match status" value="1"/>
</dbReference>
<dbReference type="SMART" id="SM00245">
    <property type="entry name" value="TSPc"/>
    <property type="match status" value="1"/>
</dbReference>
<dbReference type="OrthoDB" id="9812068at2"/>
<dbReference type="CDD" id="cd07560">
    <property type="entry name" value="Peptidase_S41_CPP"/>
    <property type="match status" value="1"/>
</dbReference>
<evidence type="ECO:0000256" key="3">
    <source>
        <dbReference type="ARBA" id="ARBA00022801"/>
    </source>
</evidence>
<evidence type="ECO:0000256" key="4">
    <source>
        <dbReference type="ARBA" id="ARBA00022825"/>
    </source>
</evidence>